<organism evidence="13 14">
    <name type="scientific">Pelusios castaneus</name>
    <name type="common">West African mud turtle</name>
    <dbReference type="NCBI Taxonomy" id="367368"/>
    <lineage>
        <taxon>Eukaryota</taxon>
        <taxon>Metazoa</taxon>
        <taxon>Chordata</taxon>
        <taxon>Craniata</taxon>
        <taxon>Vertebrata</taxon>
        <taxon>Euteleostomi</taxon>
        <taxon>Archelosauria</taxon>
        <taxon>Testudinata</taxon>
        <taxon>Testudines</taxon>
        <taxon>Pleurodira</taxon>
        <taxon>Pelomedusidae</taxon>
        <taxon>Pelusios</taxon>
    </lineage>
</organism>
<keyword evidence="6 10" id="KW-0297">G-protein coupled receptor</keyword>
<evidence type="ECO:0000313" key="14">
    <source>
        <dbReference type="Proteomes" id="UP000694393"/>
    </source>
</evidence>
<keyword evidence="14" id="KW-1185">Reference proteome</keyword>
<protein>
    <recommendedName>
        <fullName evidence="11">Olfactory receptor</fullName>
    </recommendedName>
</protein>
<keyword evidence="5 11" id="KW-1133">Transmembrane helix</keyword>
<keyword evidence="9 10" id="KW-0807">Transducer</keyword>
<keyword evidence="3 10" id="KW-0812">Transmembrane</keyword>
<evidence type="ECO:0000256" key="2">
    <source>
        <dbReference type="ARBA" id="ARBA00022606"/>
    </source>
</evidence>
<feature type="transmembrane region" description="Helical" evidence="11">
    <location>
        <begin position="273"/>
        <end position="294"/>
    </location>
</feature>
<dbReference type="PRINTS" id="PR00245">
    <property type="entry name" value="OLFACTORYR"/>
</dbReference>
<keyword evidence="11" id="KW-1003">Cell membrane</keyword>
<dbReference type="InterPro" id="IPR000276">
    <property type="entry name" value="GPCR_Rhodpsn"/>
</dbReference>
<proteinExistence type="inferred from homology"/>
<dbReference type="Proteomes" id="UP000694393">
    <property type="component" value="Unplaced"/>
</dbReference>
<reference evidence="13" key="2">
    <citation type="submission" date="2025-09" db="UniProtKB">
        <authorList>
            <consortium name="Ensembl"/>
        </authorList>
    </citation>
    <scope>IDENTIFICATION</scope>
</reference>
<evidence type="ECO:0000256" key="5">
    <source>
        <dbReference type="ARBA" id="ARBA00022989"/>
    </source>
</evidence>
<feature type="transmembrane region" description="Helical" evidence="11">
    <location>
        <begin position="244"/>
        <end position="267"/>
    </location>
</feature>
<dbReference type="GO" id="GO:0004930">
    <property type="term" value="F:G protein-coupled receptor activity"/>
    <property type="evidence" value="ECO:0007669"/>
    <property type="project" value="UniProtKB-KW"/>
</dbReference>
<evidence type="ECO:0000256" key="1">
    <source>
        <dbReference type="ARBA" id="ARBA00004141"/>
    </source>
</evidence>
<dbReference type="GO" id="GO:0071396">
    <property type="term" value="P:cellular response to lipid"/>
    <property type="evidence" value="ECO:0007669"/>
    <property type="project" value="UniProtKB-ARBA"/>
</dbReference>
<dbReference type="InterPro" id="IPR017452">
    <property type="entry name" value="GPCR_Rhodpsn_7TM"/>
</dbReference>
<feature type="transmembrane region" description="Helical" evidence="11">
    <location>
        <begin position="100"/>
        <end position="122"/>
    </location>
</feature>
<evidence type="ECO:0000256" key="7">
    <source>
        <dbReference type="ARBA" id="ARBA00023136"/>
    </source>
</evidence>
<dbReference type="PANTHER" id="PTHR26450:SF104">
    <property type="entry name" value="OLFACTORY RECEPTOR"/>
    <property type="match status" value="1"/>
</dbReference>
<sequence length="311" mass="35088">MSAANDTRFQPAMFLLTGIPGQEDNHVWISIPFCLIYVCCTLGNSVVLFIIKTDPTLHEPMYIFLSMLAITDLGLSISTMPTTLGIFWFNSREISHDACFAQLFFIHALTFTESSVLLCMAFDRFVAICNPLRYASILTPLRIAMMGLVSLLKGVLLIFPLPILLKQYRYCQANILSHSYCLHQEVMKMACSDIRVNVIYGLVVTLASVGLDFIVILLSYILILKTVLGIASHVERLKALDTCISHVCIVLLFYMPELGLTLIYRFVKISSPLFQIVMGYVYLLVPPLMNPIVYSVKTKPIRARIIRVFIK</sequence>
<reference evidence="13" key="1">
    <citation type="submission" date="2025-08" db="UniProtKB">
        <authorList>
            <consortium name="Ensembl"/>
        </authorList>
    </citation>
    <scope>IDENTIFICATION</scope>
</reference>
<evidence type="ECO:0000256" key="11">
    <source>
        <dbReference type="RuleBase" id="RU363047"/>
    </source>
</evidence>
<dbReference type="PROSITE" id="PS50262">
    <property type="entry name" value="G_PROTEIN_RECEP_F1_2"/>
    <property type="match status" value="1"/>
</dbReference>
<evidence type="ECO:0000256" key="6">
    <source>
        <dbReference type="ARBA" id="ARBA00023040"/>
    </source>
</evidence>
<feature type="domain" description="G-protein coupled receptors family 1 profile" evidence="12">
    <location>
        <begin position="43"/>
        <end position="294"/>
    </location>
</feature>
<keyword evidence="4 11" id="KW-0552">Olfaction</keyword>
<dbReference type="CDD" id="cd15222">
    <property type="entry name" value="7tmA_OR51-like"/>
    <property type="match status" value="1"/>
</dbReference>
<dbReference type="PANTHER" id="PTHR26450">
    <property type="entry name" value="OLFACTORY RECEPTOR 56B1-RELATED"/>
    <property type="match status" value="1"/>
</dbReference>
<comment type="similarity">
    <text evidence="10">Belongs to the G-protein coupled receptor 1 family.</text>
</comment>
<name>A0A8C8SA86_9SAUR</name>
<dbReference type="PRINTS" id="PR00237">
    <property type="entry name" value="GPCRRHODOPSN"/>
</dbReference>
<dbReference type="SUPFAM" id="SSF81321">
    <property type="entry name" value="Family A G protein-coupled receptor-like"/>
    <property type="match status" value="1"/>
</dbReference>
<feature type="transmembrane region" description="Helical" evidence="11">
    <location>
        <begin position="63"/>
        <end position="88"/>
    </location>
</feature>
<keyword evidence="7 11" id="KW-0472">Membrane</keyword>
<dbReference type="Pfam" id="PF13853">
    <property type="entry name" value="7tm_4"/>
    <property type="match status" value="1"/>
</dbReference>
<feature type="transmembrane region" description="Helical" evidence="11">
    <location>
        <begin position="27"/>
        <end position="51"/>
    </location>
</feature>
<dbReference type="GO" id="GO:0004984">
    <property type="term" value="F:olfactory receptor activity"/>
    <property type="evidence" value="ECO:0007669"/>
    <property type="project" value="InterPro"/>
</dbReference>
<accession>A0A8C8SA86</accession>
<dbReference type="Ensembl" id="ENSPCET00000017377.1">
    <property type="protein sequence ID" value="ENSPCEP00000016785.1"/>
    <property type="gene ID" value="ENSPCEG00000013199.1"/>
</dbReference>
<evidence type="ECO:0000256" key="9">
    <source>
        <dbReference type="ARBA" id="ARBA00023224"/>
    </source>
</evidence>
<keyword evidence="2 11" id="KW-0716">Sensory transduction</keyword>
<dbReference type="InterPro" id="IPR000725">
    <property type="entry name" value="Olfact_rcpt"/>
</dbReference>
<evidence type="ECO:0000313" key="13">
    <source>
        <dbReference type="Ensembl" id="ENSPCEP00000016785.1"/>
    </source>
</evidence>
<keyword evidence="8 10" id="KW-0675">Receptor</keyword>
<feature type="transmembrane region" description="Helical" evidence="11">
    <location>
        <begin position="198"/>
        <end position="223"/>
    </location>
</feature>
<dbReference type="InterPro" id="IPR050402">
    <property type="entry name" value="OR51/52/56-like"/>
</dbReference>
<dbReference type="GO" id="GO:0005886">
    <property type="term" value="C:plasma membrane"/>
    <property type="evidence" value="ECO:0007669"/>
    <property type="project" value="UniProtKB-SubCell"/>
</dbReference>
<evidence type="ECO:0000259" key="12">
    <source>
        <dbReference type="PROSITE" id="PS50262"/>
    </source>
</evidence>
<dbReference type="PROSITE" id="PS00237">
    <property type="entry name" value="G_PROTEIN_RECEP_F1_1"/>
    <property type="match status" value="1"/>
</dbReference>
<dbReference type="FunFam" id="1.20.1070.10:FF:000002">
    <property type="entry name" value="Olfactory receptor"/>
    <property type="match status" value="1"/>
</dbReference>
<evidence type="ECO:0000256" key="8">
    <source>
        <dbReference type="ARBA" id="ARBA00023170"/>
    </source>
</evidence>
<dbReference type="Gene3D" id="1.20.1070.10">
    <property type="entry name" value="Rhodopsin 7-helix transmembrane proteins"/>
    <property type="match status" value="1"/>
</dbReference>
<evidence type="ECO:0000256" key="4">
    <source>
        <dbReference type="ARBA" id="ARBA00022725"/>
    </source>
</evidence>
<feature type="transmembrane region" description="Helical" evidence="11">
    <location>
        <begin position="143"/>
        <end position="165"/>
    </location>
</feature>
<comment type="subcellular location">
    <subcellularLocation>
        <location evidence="11">Cell membrane</location>
        <topology evidence="11">Multi-pass membrane protein</topology>
    </subcellularLocation>
    <subcellularLocation>
        <location evidence="1">Membrane</location>
        <topology evidence="1">Multi-pass membrane protein</topology>
    </subcellularLocation>
</comment>
<evidence type="ECO:0000256" key="3">
    <source>
        <dbReference type="ARBA" id="ARBA00022692"/>
    </source>
</evidence>
<evidence type="ECO:0000256" key="10">
    <source>
        <dbReference type="RuleBase" id="RU000688"/>
    </source>
</evidence>
<dbReference type="AlphaFoldDB" id="A0A8C8SA86"/>